<name>A0A226DGX1_FOLCA</name>
<feature type="compositionally biased region" description="Basic residues" evidence="1">
    <location>
        <begin position="310"/>
        <end position="320"/>
    </location>
</feature>
<keyword evidence="2" id="KW-0812">Transmembrane</keyword>
<feature type="compositionally biased region" description="Basic and acidic residues" evidence="1">
    <location>
        <begin position="280"/>
        <end position="290"/>
    </location>
</feature>
<reference evidence="3 4" key="1">
    <citation type="submission" date="2015-12" db="EMBL/GenBank/DDBJ databases">
        <title>The genome of Folsomia candida.</title>
        <authorList>
            <person name="Faddeeva A."/>
            <person name="Derks M.F."/>
            <person name="Anvar Y."/>
            <person name="Smit S."/>
            <person name="Van Straalen N."/>
            <person name="Roelofs D."/>
        </authorList>
    </citation>
    <scope>NUCLEOTIDE SEQUENCE [LARGE SCALE GENOMIC DNA]</scope>
    <source>
        <strain evidence="3 4">VU population</strain>
        <tissue evidence="3">Whole body</tissue>
    </source>
</reference>
<dbReference type="Proteomes" id="UP000198287">
    <property type="component" value="Unassembled WGS sequence"/>
</dbReference>
<feature type="compositionally biased region" description="Low complexity" evidence="1">
    <location>
        <begin position="66"/>
        <end position="84"/>
    </location>
</feature>
<feature type="compositionally biased region" description="Polar residues" evidence="1">
    <location>
        <begin position="174"/>
        <end position="190"/>
    </location>
</feature>
<comment type="caution">
    <text evidence="3">The sequence shown here is derived from an EMBL/GenBank/DDBJ whole genome shotgun (WGS) entry which is preliminary data.</text>
</comment>
<protein>
    <submittedName>
        <fullName evidence="3">Uncharacterized protein</fullName>
    </submittedName>
</protein>
<organism evidence="3 4">
    <name type="scientific">Folsomia candida</name>
    <name type="common">Springtail</name>
    <dbReference type="NCBI Taxonomy" id="158441"/>
    <lineage>
        <taxon>Eukaryota</taxon>
        <taxon>Metazoa</taxon>
        <taxon>Ecdysozoa</taxon>
        <taxon>Arthropoda</taxon>
        <taxon>Hexapoda</taxon>
        <taxon>Collembola</taxon>
        <taxon>Entomobryomorpha</taxon>
        <taxon>Isotomoidea</taxon>
        <taxon>Isotomidae</taxon>
        <taxon>Proisotominae</taxon>
        <taxon>Folsomia</taxon>
    </lineage>
</organism>
<feature type="transmembrane region" description="Helical" evidence="2">
    <location>
        <begin position="12"/>
        <end position="29"/>
    </location>
</feature>
<accession>A0A226DGX1</accession>
<feature type="region of interest" description="Disordered" evidence="1">
    <location>
        <begin position="211"/>
        <end position="320"/>
    </location>
</feature>
<dbReference type="OMA" id="LGDTWTD"/>
<dbReference type="AlphaFoldDB" id="A0A226DGX1"/>
<feature type="compositionally biased region" description="Basic and acidic residues" evidence="1">
    <location>
        <begin position="130"/>
        <end position="140"/>
    </location>
</feature>
<gene>
    <name evidence="3" type="ORF">Fcan01_21389</name>
</gene>
<dbReference type="EMBL" id="LNIX01000021">
    <property type="protein sequence ID" value="OXA43851.1"/>
    <property type="molecule type" value="Genomic_DNA"/>
</dbReference>
<dbReference type="STRING" id="158441.A0A226DGX1"/>
<feature type="compositionally biased region" description="Low complexity" evidence="1">
    <location>
        <begin position="91"/>
        <end position="109"/>
    </location>
</feature>
<evidence type="ECO:0000313" key="4">
    <source>
        <dbReference type="Proteomes" id="UP000198287"/>
    </source>
</evidence>
<dbReference type="OrthoDB" id="6381830at2759"/>
<keyword evidence="2" id="KW-0472">Membrane</keyword>
<proteinExistence type="predicted"/>
<feature type="compositionally biased region" description="Basic and acidic residues" evidence="1">
    <location>
        <begin position="222"/>
        <end position="234"/>
    </location>
</feature>
<keyword evidence="2" id="KW-1133">Transmembrane helix</keyword>
<evidence type="ECO:0000256" key="2">
    <source>
        <dbReference type="SAM" id="Phobius"/>
    </source>
</evidence>
<feature type="region of interest" description="Disordered" evidence="1">
    <location>
        <begin position="46"/>
        <end position="195"/>
    </location>
</feature>
<sequence length="320" mass="33884">MDSLAGVEPQLIIPFILVVGAVLVYIFGFKQTDEPSYEQLAVLQSSNSYKDKHHRSGATNNPKQQSNKNSAASSAATSAKPKTNGHLPSNGTVKKAAPAPAPSTSSAGGKTEGHKNNENKPPVVQAAKKSVKDPANKPEDFESGDWIPAVSRKDKAKKPKEAPASPGKKAGGKQETTTSFLPIDATSGSGSPVKAPKIEDLLAEMNVLKEIEKQNHSTQTSPDKKKIVAEEKTKKVQPPPPATGGGKAKVKVVPTEAATKNDEEEVANEVSAPPAVVTAQEKKAAEEKPKSNIAFDEMSGGDSWEEAKSRGAKKRRTRKD</sequence>
<keyword evidence="4" id="KW-1185">Reference proteome</keyword>
<evidence type="ECO:0000313" key="3">
    <source>
        <dbReference type="EMBL" id="OXA43851.1"/>
    </source>
</evidence>
<evidence type="ECO:0000256" key="1">
    <source>
        <dbReference type="SAM" id="MobiDB-lite"/>
    </source>
</evidence>